<dbReference type="KEGG" id="spat:A0O21_00580"/>
<organism evidence="1 2">
    <name type="scientific">Streptococcus pantholopis</name>
    <dbReference type="NCBI Taxonomy" id="1811193"/>
    <lineage>
        <taxon>Bacteria</taxon>
        <taxon>Bacillati</taxon>
        <taxon>Bacillota</taxon>
        <taxon>Bacilli</taxon>
        <taxon>Lactobacillales</taxon>
        <taxon>Streptococcaceae</taxon>
        <taxon>Streptococcus</taxon>
    </lineage>
</organism>
<dbReference type="Pfam" id="PF06042">
    <property type="entry name" value="NTP_transf_6"/>
    <property type="match status" value="1"/>
</dbReference>
<reference evidence="1 2" key="1">
    <citation type="journal article" date="2016" name="Int. J. Syst. Evol. Microbiol.">
        <title>Streptococcuspantholopis sp. nov., isolated from faeces of the Tibetan antelope (Pantholops hodgsonii).</title>
        <authorList>
            <person name="Bai X."/>
            <person name="Xiong Y."/>
            <person name="Lu S."/>
            <person name="Jin D."/>
            <person name="Lai X."/>
            <person name="Yang J."/>
            <person name="Niu L."/>
            <person name="Hu S."/>
            <person name="Meng X."/>
            <person name="Pu J."/>
            <person name="Ye C."/>
            <person name="Xu J."/>
        </authorList>
    </citation>
    <scope>NUCLEOTIDE SEQUENCE [LARGE SCALE GENOMIC DNA]</scope>
    <source>
        <strain evidence="1 2">TA 26</strain>
    </source>
</reference>
<dbReference type="PANTHER" id="PTHR39166">
    <property type="entry name" value="BLL1166 PROTEIN"/>
    <property type="match status" value="1"/>
</dbReference>
<reference evidence="2" key="2">
    <citation type="submission" date="2016-03" db="EMBL/GenBank/DDBJ databases">
        <title>Streptococcus antelopensis sp. nov., isolated from the feces of the Tibetan antelope (Pantholops hodgsonii) in Hoh Xil National Nature Reserve, Qinghai, China.</title>
        <authorList>
            <person name="Bai X."/>
        </authorList>
    </citation>
    <scope>NUCLEOTIDE SEQUENCE [LARGE SCALE GENOMIC DNA]</scope>
    <source>
        <strain evidence="2">TA 26</strain>
    </source>
</reference>
<keyword evidence="2" id="KW-1185">Reference proteome</keyword>
<dbReference type="InterPro" id="IPR009267">
    <property type="entry name" value="NTP_transf_6"/>
</dbReference>
<dbReference type="AlphaFoldDB" id="A0A172Q5C4"/>
<dbReference type="Proteomes" id="UP000077317">
    <property type="component" value="Chromosome"/>
</dbReference>
<dbReference type="PANTHER" id="PTHR39166:SF1">
    <property type="entry name" value="BLL1166 PROTEIN"/>
    <property type="match status" value="1"/>
</dbReference>
<dbReference type="STRING" id="1811193.A0O21_00580"/>
<gene>
    <name evidence="1" type="ORF">A0O21_00580</name>
</gene>
<accession>A0A172Q5C4</accession>
<name>A0A172Q5C4_9STRE</name>
<sequence>MSSIDHIIRNSKEMMTLLEIISSFDLKDCWLCAGTLRNYIWDVLSGKSATVHFSDIDVIFFDDSISYGQTLTIEQAIKKQYPQYNWEVKNQYYMNSHSPNTDKYSSSKDAVSKFPEKCTSIAARLAPDGTLEVFTPHGIDDLINFTVSPTPHYSLDKERRNVYNKRIMKKNWQKIWPNLSVEVFADNPDI</sequence>
<dbReference type="OrthoDB" id="1901124at2"/>
<evidence type="ECO:0000313" key="2">
    <source>
        <dbReference type="Proteomes" id="UP000077317"/>
    </source>
</evidence>
<dbReference type="EMBL" id="CP014699">
    <property type="protein sequence ID" value="AND78625.1"/>
    <property type="molecule type" value="Genomic_DNA"/>
</dbReference>
<protein>
    <recommendedName>
        <fullName evidence="3">Nucleotidyltransferase family protein</fullName>
    </recommendedName>
</protein>
<evidence type="ECO:0000313" key="1">
    <source>
        <dbReference type="EMBL" id="AND78625.1"/>
    </source>
</evidence>
<dbReference type="RefSeq" id="WP_067060013.1">
    <property type="nucleotide sequence ID" value="NZ_CP014699.1"/>
</dbReference>
<evidence type="ECO:0008006" key="3">
    <source>
        <dbReference type="Google" id="ProtNLM"/>
    </source>
</evidence>
<proteinExistence type="predicted"/>